<protein>
    <recommendedName>
        <fullName evidence="4">DUF3558 domain-containing protein</fullName>
    </recommendedName>
</protein>
<comment type="caution">
    <text evidence="2">The sequence shown here is derived from an EMBL/GenBank/DDBJ whole genome shotgun (WGS) entry which is preliminary data.</text>
</comment>
<proteinExistence type="predicted"/>
<feature type="region of interest" description="Disordered" evidence="1">
    <location>
        <begin position="1"/>
        <end position="80"/>
    </location>
</feature>
<dbReference type="Proteomes" id="UP000321328">
    <property type="component" value="Unassembled WGS sequence"/>
</dbReference>
<gene>
    <name evidence="2" type="ORF">PA7_37920</name>
</gene>
<evidence type="ECO:0000256" key="1">
    <source>
        <dbReference type="SAM" id="MobiDB-lite"/>
    </source>
</evidence>
<sequence>MTSQPPAAPALAAAPRRDRHPTAWRGRGGAVRPPCGRNDGGSGVPGHRGGLWHDAAAPGPQSSPELPGIAQSGALPQLPKDPAPVDACGLLTTAEVTELISDHEVRGDPNLGAGSCTWRNGATYSSVSVSIGRSGSAAAGQLPAESVYGPTEPGPDGIRFAPGGVAEFVVDGHACDIQLVSNLAGEAERSTAVRLVGLVRGRV</sequence>
<evidence type="ECO:0008006" key="4">
    <source>
        <dbReference type="Google" id="ProtNLM"/>
    </source>
</evidence>
<evidence type="ECO:0000313" key="2">
    <source>
        <dbReference type="EMBL" id="GEL19955.1"/>
    </source>
</evidence>
<organism evidence="2 3">
    <name type="scientific">Pseudonocardia asaccharolytica DSM 44247 = NBRC 16224</name>
    <dbReference type="NCBI Taxonomy" id="1123024"/>
    <lineage>
        <taxon>Bacteria</taxon>
        <taxon>Bacillati</taxon>
        <taxon>Actinomycetota</taxon>
        <taxon>Actinomycetes</taxon>
        <taxon>Pseudonocardiales</taxon>
        <taxon>Pseudonocardiaceae</taxon>
        <taxon>Pseudonocardia</taxon>
    </lineage>
</organism>
<evidence type="ECO:0000313" key="3">
    <source>
        <dbReference type="Proteomes" id="UP000321328"/>
    </source>
</evidence>
<keyword evidence="3" id="KW-1185">Reference proteome</keyword>
<dbReference type="EMBL" id="BJVI01000051">
    <property type="protein sequence ID" value="GEL19955.1"/>
    <property type="molecule type" value="Genomic_DNA"/>
</dbReference>
<dbReference type="STRING" id="1123024.GCA_000423625_04642"/>
<name>A0A511D5A8_9PSEU</name>
<feature type="compositionally biased region" description="Gly residues" evidence="1">
    <location>
        <begin position="38"/>
        <end position="49"/>
    </location>
</feature>
<accession>A0A511D5A8</accession>
<reference evidence="2 3" key="1">
    <citation type="submission" date="2019-07" db="EMBL/GenBank/DDBJ databases">
        <title>Whole genome shotgun sequence of Pseudonocardia asaccharolytica NBRC 16224.</title>
        <authorList>
            <person name="Hosoyama A."/>
            <person name="Uohara A."/>
            <person name="Ohji S."/>
            <person name="Ichikawa N."/>
        </authorList>
    </citation>
    <scope>NUCLEOTIDE SEQUENCE [LARGE SCALE GENOMIC DNA]</scope>
    <source>
        <strain evidence="2 3">NBRC 16224</strain>
    </source>
</reference>
<dbReference type="AlphaFoldDB" id="A0A511D5A8"/>